<dbReference type="PROSITE" id="PS51840">
    <property type="entry name" value="C2_NT"/>
    <property type="match status" value="1"/>
</dbReference>
<feature type="coiled-coil region" evidence="1">
    <location>
        <begin position="550"/>
        <end position="584"/>
    </location>
</feature>
<feature type="coiled-coil region" evidence="1">
    <location>
        <begin position="272"/>
        <end position="405"/>
    </location>
</feature>
<feature type="coiled-coil region" evidence="1">
    <location>
        <begin position="440"/>
        <end position="481"/>
    </location>
</feature>
<feature type="compositionally biased region" description="Basic and acidic residues" evidence="2">
    <location>
        <begin position="938"/>
        <end position="947"/>
    </location>
</feature>
<name>A0ABD1IKL0_SALDI</name>
<keyword evidence="5" id="KW-1185">Reference proteome</keyword>
<dbReference type="PANTHER" id="PTHR34452">
    <property type="entry name" value="MYOSIN HEAVY CHAIN-RELATED PROTEIN"/>
    <property type="match status" value="1"/>
</dbReference>
<dbReference type="InterPro" id="IPR019448">
    <property type="entry name" value="NT-C2"/>
</dbReference>
<feature type="domain" description="C2 NT-type" evidence="3">
    <location>
        <begin position="6"/>
        <end position="141"/>
    </location>
</feature>
<sequence>MFKPVRWWSDKNRIKVVFKLQFHASQVTRVGGDGLMVSVVPGDTGKPSSKSDKAAVRDGGCVWENPVYETVKFNRDPKSGRIQQKIYYFILGTGSYRTGAVGEASIDLSSYAEASKPSLASIPLKNSNCEAVLHVSVQRVHDQREIDENEIASLHSQDHDVDGTVRSDFVEDAPSNKAEFETALRVSSGSDITLSSSGSSSGLETSWEMQMKIEPVEYLSSSTNLGPKSDTPSPVHKGHRRSWEWVRDAAPNDSPTTLKETFLDEEAPDVLIEKLKAEVALLSRQADMSELELQALRKQIGKESKRGQDHWREVVCLKQERDAFKEECEQLRGKTKANFLFDGVDSQTVVDELRQELSYAKELNTNLRVQLQKTQESNSELILAVRDLEEMLEEKNKEMDGESRQVAFVCPLNNTDDDEDDEEQKALEDIVKQHGEVEGTSLLEQEVIELQNEIEFYKRDKDELEMQMEQLALDYEVMKQANHDMACKLEQSQIHEQLKMQYECSSPNTNADELGVCIENLEHELQSRTKEYESSLVRISELQGHVASLEKEVEKQARGFEADVEALTRSKVEQEKRAIRAEETLKQMRWKNANAAERLQDEFRKLSVQMASTFEANEKLATKALAEANELRVDKARLEETLRRISEEHQSVEGNYEARSREVTFQVTTMSNQIEKLQSDIDDRGIQLERHREIADETERLLSDEISMLKEEIEEHIAKNKILLEEKGNMKDVVLELERMKMSIKEMELLVEQGNDKKVELESKVMVMKMEAEELDKELNRLRSLLKEKEQTTGNLQSEVNSLRAQCGELKDSLSVEEAEKEGLRKQVLQLRSELKKKEDAYKSVERKTRDGSGRATVADAVKAAPKTSKLVPRGSKEASNLKEKIKLLECEINLKETALEKSAHAFSEKAKILHKKIEELEERLNVNEVEKQPLLEDQASKGRLSEEEAGNGLSGVEELKNEMGSVMERNKSMEKELKEMHERYSDMSLKFAEVEGERQQLVMKLRNLKNLSPSKNMFAPVNW</sequence>
<evidence type="ECO:0000259" key="3">
    <source>
        <dbReference type="PROSITE" id="PS51840"/>
    </source>
</evidence>
<feature type="region of interest" description="Disordered" evidence="2">
    <location>
        <begin position="840"/>
        <end position="860"/>
    </location>
</feature>
<reference evidence="4 5" key="1">
    <citation type="submission" date="2024-06" db="EMBL/GenBank/DDBJ databases">
        <title>A chromosome level genome sequence of Diviner's sage (Salvia divinorum).</title>
        <authorList>
            <person name="Ford S.A."/>
            <person name="Ro D.-K."/>
            <person name="Ness R.W."/>
            <person name="Phillips M.A."/>
        </authorList>
    </citation>
    <scope>NUCLEOTIDE SEQUENCE [LARGE SCALE GENOMIC DNA]</scope>
    <source>
        <strain evidence="4">SAF-2024a</strain>
        <tissue evidence="4">Leaf</tissue>
    </source>
</reference>
<dbReference type="Pfam" id="PF10358">
    <property type="entry name" value="NT-C2"/>
    <property type="match status" value="1"/>
</dbReference>
<accession>A0ABD1IKL0</accession>
<evidence type="ECO:0000256" key="1">
    <source>
        <dbReference type="SAM" id="Coils"/>
    </source>
</evidence>
<dbReference type="PANTHER" id="PTHR34452:SF7">
    <property type="entry name" value="MYOSIN HEAVY CHAIN-RELATED PROTEIN"/>
    <property type="match status" value="1"/>
</dbReference>
<protein>
    <submittedName>
        <fullName evidence="4">Centrosomal protein of 83 kDa-like isoform X1</fullName>
    </submittedName>
</protein>
<keyword evidence="1" id="KW-0175">Coiled coil</keyword>
<feature type="coiled-coil region" evidence="1">
    <location>
        <begin position="621"/>
        <end position="655"/>
    </location>
</feature>
<evidence type="ECO:0000256" key="2">
    <source>
        <dbReference type="SAM" id="MobiDB-lite"/>
    </source>
</evidence>
<dbReference type="Proteomes" id="UP001567538">
    <property type="component" value="Unassembled WGS sequence"/>
</dbReference>
<feature type="coiled-coil region" evidence="1">
    <location>
        <begin position="879"/>
        <end position="931"/>
    </location>
</feature>
<feature type="region of interest" description="Disordered" evidence="2">
    <location>
        <begin position="938"/>
        <end position="958"/>
    </location>
</feature>
<organism evidence="4 5">
    <name type="scientific">Salvia divinorum</name>
    <name type="common">Maria pastora</name>
    <name type="synonym">Diviner's sage</name>
    <dbReference type="NCBI Taxonomy" id="28513"/>
    <lineage>
        <taxon>Eukaryota</taxon>
        <taxon>Viridiplantae</taxon>
        <taxon>Streptophyta</taxon>
        <taxon>Embryophyta</taxon>
        <taxon>Tracheophyta</taxon>
        <taxon>Spermatophyta</taxon>
        <taxon>Magnoliopsida</taxon>
        <taxon>eudicotyledons</taxon>
        <taxon>Gunneridae</taxon>
        <taxon>Pentapetalae</taxon>
        <taxon>asterids</taxon>
        <taxon>lamiids</taxon>
        <taxon>Lamiales</taxon>
        <taxon>Lamiaceae</taxon>
        <taxon>Nepetoideae</taxon>
        <taxon>Mentheae</taxon>
        <taxon>Salviinae</taxon>
        <taxon>Salvia</taxon>
        <taxon>Salvia subgen. Calosphace</taxon>
    </lineage>
</organism>
<dbReference type="EMBL" id="JBEAFC010000001">
    <property type="protein sequence ID" value="KAL1569052.1"/>
    <property type="molecule type" value="Genomic_DNA"/>
</dbReference>
<evidence type="ECO:0000313" key="5">
    <source>
        <dbReference type="Proteomes" id="UP001567538"/>
    </source>
</evidence>
<dbReference type="AlphaFoldDB" id="A0ABD1IKL0"/>
<evidence type="ECO:0000313" key="4">
    <source>
        <dbReference type="EMBL" id="KAL1569052.1"/>
    </source>
</evidence>
<feature type="region of interest" description="Disordered" evidence="2">
    <location>
        <begin position="221"/>
        <end position="241"/>
    </location>
</feature>
<gene>
    <name evidence="4" type="ORF">AAHA92_00582</name>
</gene>
<feature type="compositionally biased region" description="Polar residues" evidence="2">
    <location>
        <begin position="221"/>
        <end position="232"/>
    </location>
</feature>
<comment type="caution">
    <text evidence="4">The sequence shown here is derived from an EMBL/GenBank/DDBJ whole genome shotgun (WGS) entry which is preliminary data.</text>
</comment>
<proteinExistence type="predicted"/>
<feature type="compositionally biased region" description="Basic and acidic residues" evidence="2">
    <location>
        <begin position="840"/>
        <end position="853"/>
    </location>
</feature>